<dbReference type="EC" id="3.5.1.29" evidence="2"/>
<evidence type="ECO:0000313" key="2">
    <source>
        <dbReference type="EMBL" id="VBA46261.1"/>
    </source>
</evidence>
<proteinExistence type="predicted"/>
<dbReference type="AlphaFoldDB" id="A0A498QLN4"/>
<dbReference type="PANTHER" id="PTHR43433:SF1">
    <property type="entry name" value="BLL5160 PROTEIN"/>
    <property type="match status" value="1"/>
</dbReference>
<reference evidence="2 3" key="1">
    <citation type="submission" date="2018-09" db="EMBL/GenBank/DDBJ databases">
        <authorList>
            <person name="Tagini F."/>
        </authorList>
    </citation>
    <scope>NUCLEOTIDE SEQUENCE [LARGE SCALE GENOMIC DNA]</scope>
    <source>
        <strain evidence="2 3">MK13</strain>
    </source>
</reference>
<gene>
    <name evidence="2" type="ORF">LAUMK13_05632</name>
</gene>
<dbReference type="PANTHER" id="PTHR43433">
    <property type="entry name" value="HYDROLASE, ALPHA/BETA FOLD FAMILY PROTEIN"/>
    <property type="match status" value="1"/>
</dbReference>
<dbReference type="Pfam" id="PF12697">
    <property type="entry name" value="Abhydrolase_6"/>
    <property type="match status" value="1"/>
</dbReference>
<dbReference type="PRINTS" id="PR00111">
    <property type="entry name" value="ABHYDROLASE"/>
</dbReference>
<feature type="domain" description="AB hydrolase-1" evidence="1">
    <location>
        <begin position="35"/>
        <end position="269"/>
    </location>
</feature>
<name>A0A498QLN4_9MYCO</name>
<dbReference type="InterPro" id="IPR029058">
    <property type="entry name" value="AB_hydrolase_fold"/>
</dbReference>
<dbReference type="EMBL" id="UPHQ01000313">
    <property type="protein sequence ID" value="VBA46261.1"/>
    <property type="molecule type" value="Genomic_DNA"/>
</dbReference>
<dbReference type="InterPro" id="IPR050471">
    <property type="entry name" value="AB_hydrolase"/>
</dbReference>
<dbReference type="Gene3D" id="3.40.50.1820">
    <property type="entry name" value="alpha/beta hydrolase"/>
    <property type="match status" value="1"/>
</dbReference>
<evidence type="ECO:0000313" key="3">
    <source>
        <dbReference type="Proteomes" id="UP000267289"/>
    </source>
</evidence>
<evidence type="ECO:0000259" key="1">
    <source>
        <dbReference type="Pfam" id="PF12697"/>
    </source>
</evidence>
<dbReference type="SUPFAM" id="SSF53474">
    <property type="entry name" value="alpha/beta-Hydrolases"/>
    <property type="match status" value="1"/>
</dbReference>
<dbReference type="InterPro" id="IPR000073">
    <property type="entry name" value="AB_hydrolase_1"/>
</dbReference>
<accession>A0A498QLN4</accession>
<dbReference type="GO" id="GO:0047411">
    <property type="term" value="F:2-(acetamidomethylene)succinate hydrolase activity"/>
    <property type="evidence" value="ECO:0007669"/>
    <property type="project" value="UniProtKB-EC"/>
</dbReference>
<keyword evidence="2" id="KW-0378">Hydrolase</keyword>
<keyword evidence="3" id="KW-1185">Reference proteome</keyword>
<sequence length="320" mass="33718">MGATPLRSPRLSHHVIRLDDGHHVGVTVGGQGIPLVFLHGIGLNGSVYTRFLSRLSTHGFRVIAIDAVAHGRTAPLRGSDFRSGVALLVRTLDRLGVRQAVVVGHSMGGRATIELAAGQPDRVLTAVLLDAAAGDAFDASAKRALESLPALATGLCGALYDTGVDWWRCRNWRDRRLYGLSLAAALARWGGRPHLLAAAINSVANSAPTGELLRRVRGHGVPVIVVHAENDILVPFRNAVTMAEYAGGSLHKVPHAYHSWMIADPQRGADTLGRLMNTELDQVLRREPRAPAHGNATTASAGFLAPGALAAVLGLVAGPG</sequence>
<organism evidence="2 3">
    <name type="scientific">Mycobacterium innocens</name>
    <dbReference type="NCBI Taxonomy" id="2341083"/>
    <lineage>
        <taxon>Bacteria</taxon>
        <taxon>Bacillati</taxon>
        <taxon>Actinomycetota</taxon>
        <taxon>Actinomycetes</taxon>
        <taxon>Mycobacteriales</taxon>
        <taxon>Mycobacteriaceae</taxon>
        <taxon>Mycobacterium</taxon>
    </lineage>
</organism>
<protein>
    <submittedName>
        <fullName evidence="2">2-(Acetamidomethylene)succinate hydrolase</fullName>
        <ecNumber evidence="2">3.5.1.29</ecNumber>
    </submittedName>
</protein>
<dbReference type="Proteomes" id="UP000267289">
    <property type="component" value="Unassembled WGS sequence"/>
</dbReference>